<feature type="non-terminal residue" evidence="2">
    <location>
        <position position="1"/>
    </location>
</feature>
<dbReference type="GO" id="GO:0004252">
    <property type="term" value="F:serine-type endopeptidase activity"/>
    <property type="evidence" value="ECO:0007669"/>
    <property type="project" value="UniProtKB-EC"/>
</dbReference>
<feature type="compositionally biased region" description="Basic and acidic residues" evidence="1">
    <location>
        <begin position="781"/>
        <end position="794"/>
    </location>
</feature>
<accession>A0A6J4S9N7</accession>
<feature type="compositionally biased region" description="Basic and acidic residues" evidence="1">
    <location>
        <begin position="144"/>
        <end position="159"/>
    </location>
</feature>
<evidence type="ECO:0000256" key="1">
    <source>
        <dbReference type="SAM" id="MobiDB-lite"/>
    </source>
</evidence>
<feature type="compositionally biased region" description="Basic and acidic residues" evidence="1">
    <location>
        <begin position="216"/>
        <end position="225"/>
    </location>
</feature>
<sequence>DHRDRGPARQRRPARRAGVRRGAAGDAAGPPAARHRHVPGHADPAGGRPGALDPAHQRRALGRPDARDGHLARPRRRVPGARQAPHGRRRRRGRADAQGSRRNPADPRPGRPARRARRLRDRGPLPRRPRPRGARRRRGGARAHRADAQRAAHLLEHHRGGPVPARGAPARGLEPRGPERPLAPDRGRAADQDGGEAGAARGARRRAPAATAVGDPRARARGGGDRDEDPVPGPVRARQDPARVRPAPAAQGDPGRARRARPAGRRGRRAARPAPRGAPARERPGGRRPRALAPGEAPAGGGRARDHPHLPRVARDPALVEGDHGQPRSRQRARGARRRPLRHRARQGPDPRVPRRPLAQARRARLDPLPRRAPRRRQDLARPVRRPGARAHVRAHQRGRGARRGRDPRPPPHLHRRDARDDRPRAARRRLAQPAVHDRRDRQDGLRLPRRPGERHARGARPGAERRVPRPLPRRPVRPLRRDVHHDGQHARHHPGAAARPHGGHRARGLHGGGEAPDRAPLPRAAPDRAQRPQEVADRLHGRRAARDRRGLHPRGGRAQPRARDRDGVPQGRPQGGRGDARDEEVHRQREAPARPARPPALPHGGQAPHERPRRRHRPRVDAGRRRRPLRRGHRDARHGAPDHHGPARRRDEGVRPGRPLLRPRPRPPPGPRPARELVRDARHPHPRAGGRDPQGRPERRDHDGHGPHVPRLGPARPRGGGDDRRADPDGPGAADRGPQGEGARRAARRPAPRDRSATERVRRRGHPGAPPRRAGIHMGGGDRRGPRRGARDV</sequence>
<feature type="compositionally biased region" description="Basic and acidic residues" evidence="1">
    <location>
        <begin position="579"/>
        <end position="593"/>
    </location>
</feature>
<feature type="compositionally biased region" description="Basic and acidic residues" evidence="1">
    <location>
        <begin position="62"/>
        <end position="71"/>
    </location>
</feature>
<dbReference type="EC" id="3.4.21.53" evidence="2"/>
<proteinExistence type="predicted"/>
<keyword evidence="2" id="KW-0645">Protease</keyword>
<feature type="compositionally biased region" description="Basic and acidic residues" evidence="1">
    <location>
        <begin position="173"/>
        <end position="191"/>
    </location>
</feature>
<keyword evidence="2" id="KW-0378">Hydrolase</keyword>
<name>A0A6J4S9N7_9ACTN</name>
<feature type="compositionally biased region" description="Low complexity" evidence="1">
    <location>
        <begin position="245"/>
        <end position="254"/>
    </location>
</feature>
<feature type="compositionally biased region" description="Basic and acidic residues" evidence="1">
    <location>
        <begin position="720"/>
        <end position="729"/>
    </location>
</feature>
<protein>
    <submittedName>
        <fullName evidence="2">ATP-dependent protease La Type I</fullName>
        <ecNumber evidence="2">3.4.21.53</ecNumber>
    </submittedName>
</protein>
<gene>
    <name evidence="2" type="ORF">AVDCRST_MAG30-1119</name>
</gene>
<feature type="compositionally biased region" description="Basic and acidic residues" evidence="1">
    <location>
        <begin position="436"/>
        <end position="468"/>
    </location>
</feature>
<feature type="compositionally biased region" description="Basic residues" evidence="1">
    <location>
        <begin position="383"/>
        <end position="403"/>
    </location>
</feature>
<feature type="compositionally biased region" description="Basic and acidic residues" evidence="1">
    <location>
        <begin position="364"/>
        <end position="382"/>
    </location>
</feature>
<feature type="compositionally biased region" description="Basic residues" evidence="1">
    <location>
        <begin position="612"/>
        <end position="637"/>
    </location>
</feature>
<feature type="compositionally biased region" description="Basic and acidic residues" evidence="1">
    <location>
        <begin position="526"/>
        <end position="540"/>
    </location>
</feature>
<feature type="compositionally biased region" description="Basic residues" evidence="1">
    <location>
        <begin position="8"/>
        <end position="19"/>
    </location>
</feature>
<feature type="region of interest" description="Disordered" evidence="1">
    <location>
        <begin position="1"/>
        <end position="794"/>
    </location>
</feature>
<feature type="compositionally biased region" description="Basic residues" evidence="1">
    <location>
        <begin position="327"/>
        <end position="346"/>
    </location>
</feature>
<feature type="compositionally biased region" description="Basic and acidic residues" evidence="1">
    <location>
        <begin position="480"/>
        <end position="490"/>
    </location>
</feature>
<feature type="compositionally biased region" description="Basic residues" evidence="1">
    <location>
        <begin position="257"/>
        <end position="271"/>
    </location>
</feature>
<feature type="compositionally biased region" description="Basic and acidic residues" evidence="1">
    <location>
        <begin position="303"/>
        <end position="315"/>
    </location>
</feature>
<feature type="compositionally biased region" description="Basic residues" evidence="1">
    <location>
        <begin position="111"/>
        <end position="143"/>
    </location>
</feature>
<dbReference type="AlphaFoldDB" id="A0A6J4S9N7"/>
<dbReference type="GO" id="GO:0006508">
    <property type="term" value="P:proteolysis"/>
    <property type="evidence" value="ECO:0007669"/>
    <property type="project" value="UniProtKB-KW"/>
</dbReference>
<feature type="compositionally biased region" description="Basic and acidic residues" evidence="1">
    <location>
        <begin position="674"/>
        <end position="707"/>
    </location>
</feature>
<feature type="compositionally biased region" description="Low complexity" evidence="1">
    <location>
        <begin position="20"/>
        <end position="32"/>
    </location>
</feature>
<feature type="compositionally biased region" description="Basic and acidic residues" evidence="1">
    <location>
        <begin position="752"/>
        <end position="761"/>
    </location>
</feature>
<evidence type="ECO:0000313" key="2">
    <source>
        <dbReference type="EMBL" id="CAA9486231.1"/>
    </source>
</evidence>
<reference evidence="2" key="1">
    <citation type="submission" date="2020-02" db="EMBL/GenBank/DDBJ databases">
        <authorList>
            <person name="Meier V. D."/>
        </authorList>
    </citation>
    <scope>NUCLEOTIDE SEQUENCE</scope>
    <source>
        <strain evidence="2">AVDCRST_MAG30</strain>
    </source>
</reference>
<dbReference type="EMBL" id="CADCVS010000174">
    <property type="protein sequence ID" value="CAA9486231.1"/>
    <property type="molecule type" value="Genomic_DNA"/>
</dbReference>
<feature type="compositionally biased region" description="Basic residues" evidence="1">
    <location>
        <begin position="541"/>
        <end position="556"/>
    </location>
</feature>
<feature type="non-terminal residue" evidence="2">
    <location>
        <position position="794"/>
    </location>
</feature>
<feature type="compositionally biased region" description="Basic and acidic residues" evidence="1">
    <location>
        <begin position="638"/>
        <end position="656"/>
    </location>
</feature>
<feature type="compositionally biased region" description="Basic residues" evidence="1">
    <location>
        <begin position="72"/>
        <end position="93"/>
    </location>
</feature>
<organism evidence="2">
    <name type="scientific">uncultured Solirubrobacteraceae bacterium</name>
    <dbReference type="NCBI Taxonomy" id="1162706"/>
    <lineage>
        <taxon>Bacteria</taxon>
        <taxon>Bacillati</taxon>
        <taxon>Actinomycetota</taxon>
        <taxon>Thermoleophilia</taxon>
        <taxon>Solirubrobacterales</taxon>
        <taxon>Solirubrobacteraceae</taxon>
        <taxon>environmental samples</taxon>
    </lineage>
</organism>